<dbReference type="EMBL" id="GFPF01002299">
    <property type="protein sequence ID" value="MAA13445.1"/>
    <property type="molecule type" value="Transcribed_RNA"/>
</dbReference>
<evidence type="ECO:0000256" key="1">
    <source>
        <dbReference type="SAM" id="MobiDB-lite"/>
    </source>
</evidence>
<proteinExistence type="predicted"/>
<dbReference type="AlphaFoldDB" id="A0A224Y9E5"/>
<accession>A0A224Y9E5</accession>
<feature type="region of interest" description="Disordered" evidence="1">
    <location>
        <begin position="73"/>
        <end position="93"/>
    </location>
</feature>
<organism evidence="2">
    <name type="scientific">Rhipicephalus zambeziensis</name>
    <dbReference type="NCBI Taxonomy" id="60191"/>
    <lineage>
        <taxon>Eukaryota</taxon>
        <taxon>Metazoa</taxon>
        <taxon>Ecdysozoa</taxon>
        <taxon>Arthropoda</taxon>
        <taxon>Chelicerata</taxon>
        <taxon>Arachnida</taxon>
        <taxon>Acari</taxon>
        <taxon>Parasitiformes</taxon>
        <taxon>Ixodida</taxon>
        <taxon>Ixodoidea</taxon>
        <taxon>Ixodidae</taxon>
        <taxon>Rhipicephalinae</taxon>
        <taxon>Rhipicephalus</taxon>
        <taxon>Rhipicephalus</taxon>
    </lineage>
</organism>
<protein>
    <submittedName>
        <fullName evidence="2">Uncharacterized protein</fullName>
    </submittedName>
</protein>
<evidence type="ECO:0000313" key="2">
    <source>
        <dbReference type="EMBL" id="MAA13445.1"/>
    </source>
</evidence>
<name>A0A224Y9E5_9ACAR</name>
<sequence length="167" mass="17090">MAVGPLCPLSPESRTLSAESCLPVSTRTSNTSLVFDANVTPGTLAPPVMQISSQNGASAVRLHGQLSTESRTAAMASSFPGPVRRNTSQASHTSIVATTSAPIITQNGTGNSASASRTGSQLSTESRTLSAASFAPCPAKTEGSNSTPVFYTYVAPRTSVSVATQQR</sequence>
<feature type="region of interest" description="Disordered" evidence="1">
    <location>
        <begin position="105"/>
        <end position="124"/>
    </location>
</feature>
<reference evidence="2" key="1">
    <citation type="journal article" date="2017" name="Parasit. Vectors">
        <title>Sialotranscriptomics of Rhipicephalus zambeziensis reveals intricate expression profiles of secretory proteins and suggests tight temporal transcriptional regulation during blood-feeding.</title>
        <authorList>
            <person name="de Castro M.H."/>
            <person name="de Klerk D."/>
            <person name="Pienaar R."/>
            <person name="Rees D.J.G."/>
            <person name="Mans B.J."/>
        </authorList>
    </citation>
    <scope>NUCLEOTIDE SEQUENCE</scope>
    <source>
        <tissue evidence="2">Salivary glands</tissue>
    </source>
</reference>